<keyword evidence="4" id="KW-0804">Transcription</keyword>
<evidence type="ECO:0000256" key="2">
    <source>
        <dbReference type="ARBA" id="ARBA00023015"/>
    </source>
</evidence>
<dbReference type="Proteomes" id="UP000321353">
    <property type="component" value="Chromosome"/>
</dbReference>
<keyword evidence="3" id="KW-0238">DNA-binding</keyword>
<dbReference type="SUPFAM" id="SSF46785">
    <property type="entry name" value="Winged helix' DNA-binding domain"/>
    <property type="match status" value="1"/>
</dbReference>
<accession>A0A5B9MAK8</accession>
<sequence>MDWAILTDKETMAKPSKDVTAAELAILEKLWEHERATLKQLSKWLYGAETPSDIATVQKLISRLETKGCVARDRDCWPHQFQAAIDRDHLISHRLQATADELCDGTMSTLLTHLVKSAKFNSRQRKRLRKILDDLDAE</sequence>
<evidence type="ECO:0000313" key="6">
    <source>
        <dbReference type="Proteomes" id="UP000321353"/>
    </source>
</evidence>
<proteinExistence type="inferred from homology"/>
<keyword evidence="2" id="KW-0805">Transcription regulation</keyword>
<evidence type="ECO:0000256" key="1">
    <source>
        <dbReference type="ARBA" id="ARBA00011046"/>
    </source>
</evidence>
<dbReference type="GO" id="GO:0045892">
    <property type="term" value="P:negative regulation of DNA-templated transcription"/>
    <property type="evidence" value="ECO:0007669"/>
    <property type="project" value="InterPro"/>
</dbReference>
<dbReference type="AlphaFoldDB" id="A0A5B9MAK8"/>
<evidence type="ECO:0000256" key="3">
    <source>
        <dbReference type="ARBA" id="ARBA00023125"/>
    </source>
</evidence>
<dbReference type="InterPro" id="IPR036388">
    <property type="entry name" value="WH-like_DNA-bd_sf"/>
</dbReference>
<keyword evidence="6" id="KW-1185">Reference proteome</keyword>
<dbReference type="KEGG" id="smam:Mal15_05830"/>
<evidence type="ECO:0000256" key="4">
    <source>
        <dbReference type="ARBA" id="ARBA00023163"/>
    </source>
</evidence>
<dbReference type="EMBL" id="CP036264">
    <property type="protein sequence ID" value="QEF96555.1"/>
    <property type="molecule type" value="Genomic_DNA"/>
</dbReference>
<comment type="similarity">
    <text evidence="1">Belongs to the BlaI transcriptional regulatory family.</text>
</comment>
<protein>
    <submittedName>
        <fullName evidence="5">Penicillinase repressor</fullName>
    </submittedName>
</protein>
<evidence type="ECO:0000313" key="5">
    <source>
        <dbReference type="EMBL" id="QEF96555.1"/>
    </source>
</evidence>
<dbReference type="InterPro" id="IPR036390">
    <property type="entry name" value="WH_DNA-bd_sf"/>
</dbReference>
<dbReference type="GO" id="GO:0003677">
    <property type="term" value="F:DNA binding"/>
    <property type="evidence" value="ECO:0007669"/>
    <property type="project" value="UniProtKB-KW"/>
</dbReference>
<dbReference type="InterPro" id="IPR005650">
    <property type="entry name" value="BlaI_family"/>
</dbReference>
<dbReference type="Pfam" id="PF03965">
    <property type="entry name" value="Penicillinase_R"/>
    <property type="match status" value="1"/>
</dbReference>
<name>A0A5B9MAK8_9BACT</name>
<reference evidence="5 6" key="1">
    <citation type="submission" date="2019-02" db="EMBL/GenBank/DDBJ databases">
        <title>Planctomycetal bacteria perform biofilm scaping via a novel small molecule.</title>
        <authorList>
            <person name="Jeske O."/>
            <person name="Boedeker C."/>
            <person name="Wiegand S."/>
            <person name="Breitling P."/>
            <person name="Kallscheuer N."/>
            <person name="Jogler M."/>
            <person name="Rohde M."/>
            <person name="Petersen J."/>
            <person name="Medema M.H."/>
            <person name="Surup F."/>
            <person name="Jogler C."/>
        </authorList>
    </citation>
    <scope>NUCLEOTIDE SEQUENCE [LARGE SCALE GENOMIC DNA]</scope>
    <source>
        <strain evidence="5 6">Mal15</strain>
    </source>
</reference>
<dbReference type="Gene3D" id="1.10.10.10">
    <property type="entry name" value="Winged helix-like DNA-binding domain superfamily/Winged helix DNA-binding domain"/>
    <property type="match status" value="1"/>
</dbReference>
<organism evidence="5 6">
    <name type="scientific">Stieleria maiorica</name>
    <dbReference type="NCBI Taxonomy" id="2795974"/>
    <lineage>
        <taxon>Bacteria</taxon>
        <taxon>Pseudomonadati</taxon>
        <taxon>Planctomycetota</taxon>
        <taxon>Planctomycetia</taxon>
        <taxon>Pirellulales</taxon>
        <taxon>Pirellulaceae</taxon>
        <taxon>Stieleria</taxon>
    </lineage>
</organism>
<gene>
    <name evidence="5" type="ORF">Mal15_05830</name>
</gene>